<accession>A0A8S0XKZ3</accession>
<dbReference type="SUPFAM" id="SSF53335">
    <property type="entry name" value="S-adenosyl-L-methionine-dependent methyltransferases"/>
    <property type="match status" value="1"/>
</dbReference>
<dbReference type="GO" id="GO:0070043">
    <property type="term" value="F:rRNA (guanine-N7-)-methyltransferase activity"/>
    <property type="evidence" value="ECO:0007669"/>
    <property type="project" value="UniProtKB-UniRule"/>
</dbReference>
<evidence type="ECO:0000256" key="6">
    <source>
        <dbReference type="HAMAP-Rule" id="MF_00074"/>
    </source>
</evidence>
<evidence type="ECO:0000256" key="5">
    <source>
        <dbReference type="ARBA" id="ARBA00022691"/>
    </source>
</evidence>
<dbReference type="CDD" id="cd02440">
    <property type="entry name" value="AdoMet_MTases"/>
    <property type="match status" value="1"/>
</dbReference>
<reference evidence="7 8" key="1">
    <citation type="submission" date="2020-02" db="EMBL/GenBank/DDBJ databases">
        <authorList>
            <person name="Hogendoorn C."/>
        </authorList>
    </citation>
    <scope>NUCLEOTIDE SEQUENCE [LARGE SCALE GENOMIC DNA]</scope>
    <source>
        <strain evidence="7">METHB21</strain>
    </source>
</reference>
<comment type="caution">
    <text evidence="6">Lacks conserved residue(s) required for the propagation of feature annotation.</text>
</comment>
<keyword evidence="3 6" id="KW-0489">Methyltransferase</keyword>
<evidence type="ECO:0000256" key="3">
    <source>
        <dbReference type="ARBA" id="ARBA00022603"/>
    </source>
</evidence>
<keyword evidence="4 6" id="KW-0808">Transferase</keyword>
<name>A0A8S0XKZ3_9GAMM</name>
<dbReference type="NCBIfam" id="TIGR00138">
    <property type="entry name" value="rsmG_gidB"/>
    <property type="match status" value="1"/>
</dbReference>
<evidence type="ECO:0000256" key="4">
    <source>
        <dbReference type="ARBA" id="ARBA00022679"/>
    </source>
</evidence>
<comment type="caution">
    <text evidence="7">The sequence shown here is derived from an EMBL/GenBank/DDBJ whole genome shotgun (WGS) entry which is preliminary data.</text>
</comment>
<keyword evidence="1 6" id="KW-0963">Cytoplasm</keyword>
<dbReference type="InterPro" id="IPR003682">
    <property type="entry name" value="rRNA_ssu_MeTfrase_G"/>
</dbReference>
<dbReference type="InterPro" id="IPR029063">
    <property type="entry name" value="SAM-dependent_MTases_sf"/>
</dbReference>
<dbReference type="EC" id="2.1.1.170" evidence="6"/>
<dbReference type="AlphaFoldDB" id="A0A8S0XKZ3"/>
<dbReference type="Gene3D" id="3.40.50.150">
    <property type="entry name" value="Vaccinia Virus protein VP39"/>
    <property type="match status" value="1"/>
</dbReference>
<sequence length="215" mass="24093">METCRRILISGLQSLNLNISKDKVELLLAFIKLIEKWNKAYNLTAVRNREEMVRLHLLDSLAIIPYLEGKRVIDIGTGAGLPGIPLAICLPETRFALLDSNAKKTRFVQQAVLELKLKNVEVCPNRVETYHPEKSFNTVIARAFAALPNIVKSAAHVLSRDGVLLAMKGRRPDSELEQLALKTTVIPIRVPGIEAERCLIRIQLPAKAEVSQWEK</sequence>
<comment type="function">
    <text evidence="6">Specifically methylates the N7 position of guanine in position 527 of 16S rRNA.</text>
</comment>
<protein>
    <recommendedName>
        <fullName evidence="6">Ribosomal RNA small subunit methyltransferase G</fullName>
        <ecNumber evidence="6">2.1.1.170</ecNumber>
    </recommendedName>
    <alternativeName>
        <fullName evidence="6">16S rRNA 7-methylguanosine methyltransferase</fullName>
        <shortName evidence="6">16S rRNA m7G methyltransferase</shortName>
    </alternativeName>
</protein>
<evidence type="ECO:0000313" key="7">
    <source>
        <dbReference type="EMBL" id="CAA9892412.1"/>
    </source>
</evidence>
<keyword evidence="5 6" id="KW-0949">S-adenosyl-L-methionine</keyword>
<comment type="similarity">
    <text evidence="6">Belongs to the methyltransferase superfamily. RNA methyltransferase RsmG family.</text>
</comment>
<dbReference type="Proteomes" id="UP000494216">
    <property type="component" value="Unassembled WGS sequence"/>
</dbReference>
<dbReference type="RefSeq" id="WP_174627187.1">
    <property type="nucleotide sequence ID" value="NZ_CADCXN010000102.1"/>
</dbReference>
<feature type="binding site" evidence="6">
    <location>
        <position position="81"/>
    </location>
    <ligand>
        <name>S-adenosyl-L-methionine</name>
        <dbReference type="ChEBI" id="CHEBI:59789"/>
    </ligand>
</feature>
<feature type="binding site" evidence="6">
    <location>
        <position position="142"/>
    </location>
    <ligand>
        <name>S-adenosyl-L-methionine</name>
        <dbReference type="ChEBI" id="CHEBI:59789"/>
    </ligand>
</feature>
<keyword evidence="2 6" id="KW-0698">rRNA processing</keyword>
<dbReference type="PANTHER" id="PTHR31760:SF0">
    <property type="entry name" value="S-ADENOSYL-L-METHIONINE-DEPENDENT METHYLTRANSFERASES SUPERFAMILY PROTEIN"/>
    <property type="match status" value="1"/>
</dbReference>
<evidence type="ECO:0000256" key="1">
    <source>
        <dbReference type="ARBA" id="ARBA00022490"/>
    </source>
</evidence>
<organism evidence="7 8">
    <name type="scientific">Candidatus Methylobacter favarea</name>
    <dbReference type="NCBI Taxonomy" id="2707345"/>
    <lineage>
        <taxon>Bacteria</taxon>
        <taxon>Pseudomonadati</taxon>
        <taxon>Pseudomonadota</taxon>
        <taxon>Gammaproteobacteria</taxon>
        <taxon>Methylococcales</taxon>
        <taxon>Methylococcaceae</taxon>
        <taxon>Methylobacter</taxon>
    </lineage>
</organism>
<evidence type="ECO:0000313" key="8">
    <source>
        <dbReference type="Proteomes" id="UP000494216"/>
    </source>
</evidence>
<gene>
    <name evidence="7" type="primary">gidB</name>
    <name evidence="6" type="synonym">rsmG</name>
    <name evidence="7" type="ORF">METHB2_70019</name>
</gene>
<comment type="catalytic activity">
    <reaction evidence="6">
        <text>guanosine(527) in 16S rRNA + S-adenosyl-L-methionine = N(7)-methylguanosine(527) in 16S rRNA + S-adenosyl-L-homocysteine</text>
        <dbReference type="Rhea" id="RHEA:42732"/>
        <dbReference type="Rhea" id="RHEA-COMP:10209"/>
        <dbReference type="Rhea" id="RHEA-COMP:10210"/>
        <dbReference type="ChEBI" id="CHEBI:57856"/>
        <dbReference type="ChEBI" id="CHEBI:59789"/>
        <dbReference type="ChEBI" id="CHEBI:74269"/>
        <dbReference type="ChEBI" id="CHEBI:74480"/>
        <dbReference type="EC" id="2.1.1.170"/>
    </reaction>
</comment>
<dbReference type="PANTHER" id="PTHR31760">
    <property type="entry name" value="S-ADENOSYL-L-METHIONINE-DEPENDENT METHYLTRANSFERASES SUPERFAMILY PROTEIN"/>
    <property type="match status" value="1"/>
</dbReference>
<keyword evidence="8" id="KW-1185">Reference proteome</keyword>
<proteinExistence type="inferred from homology"/>
<comment type="subcellular location">
    <subcellularLocation>
        <location evidence="6">Cytoplasm</location>
    </subcellularLocation>
</comment>
<dbReference type="Pfam" id="PF02527">
    <property type="entry name" value="GidB"/>
    <property type="match status" value="1"/>
</dbReference>
<feature type="binding site" evidence="6">
    <location>
        <position position="76"/>
    </location>
    <ligand>
        <name>S-adenosyl-L-methionine</name>
        <dbReference type="ChEBI" id="CHEBI:59789"/>
    </ligand>
</feature>
<dbReference type="HAMAP" id="MF_00074">
    <property type="entry name" value="16SrRNA_methyltr_G"/>
    <property type="match status" value="1"/>
</dbReference>
<dbReference type="GO" id="GO:0005829">
    <property type="term" value="C:cytosol"/>
    <property type="evidence" value="ECO:0007669"/>
    <property type="project" value="TreeGrafter"/>
</dbReference>
<feature type="binding site" evidence="6">
    <location>
        <begin position="127"/>
        <end position="128"/>
    </location>
    <ligand>
        <name>S-adenosyl-L-methionine</name>
        <dbReference type="ChEBI" id="CHEBI:59789"/>
    </ligand>
</feature>
<dbReference type="PIRSF" id="PIRSF003078">
    <property type="entry name" value="GidB"/>
    <property type="match status" value="1"/>
</dbReference>
<evidence type="ECO:0000256" key="2">
    <source>
        <dbReference type="ARBA" id="ARBA00022552"/>
    </source>
</evidence>
<dbReference type="EMBL" id="CADCXN010000102">
    <property type="protein sequence ID" value="CAA9892412.1"/>
    <property type="molecule type" value="Genomic_DNA"/>
</dbReference>